<gene>
    <name evidence="2" type="ORF">EZS27_022719</name>
</gene>
<comment type="caution">
    <text evidence="2">The sequence shown here is derived from an EMBL/GenBank/DDBJ whole genome shotgun (WGS) entry which is preliminary data.</text>
</comment>
<keyword evidence="1" id="KW-0472">Membrane</keyword>
<keyword evidence="1" id="KW-1133">Transmembrane helix</keyword>
<evidence type="ECO:0000313" key="2">
    <source>
        <dbReference type="EMBL" id="KAA6328378.1"/>
    </source>
</evidence>
<protein>
    <submittedName>
        <fullName evidence="2">Uncharacterized protein</fullName>
    </submittedName>
</protein>
<evidence type="ECO:0000256" key="1">
    <source>
        <dbReference type="SAM" id="Phobius"/>
    </source>
</evidence>
<dbReference type="NCBIfam" id="NF045580">
    <property type="entry name" value="symport_access"/>
    <property type="match status" value="1"/>
</dbReference>
<organism evidence="2">
    <name type="scientific">termite gut metagenome</name>
    <dbReference type="NCBI Taxonomy" id="433724"/>
    <lineage>
        <taxon>unclassified sequences</taxon>
        <taxon>metagenomes</taxon>
        <taxon>organismal metagenomes</taxon>
    </lineage>
</organism>
<feature type="transmembrane region" description="Helical" evidence="1">
    <location>
        <begin position="7"/>
        <end position="28"/>
    </location>
</feature>
<keyword evidence="1" id="KW-0812">Transmembrane</keyword>
<name>A0A5J4R445_9ZZZZ</name>
<dbReference type="EMBL" id="SNRY01001829">
    <property type="protein sequence ID" value="KAA6328378.1"/>
    <property type="molecule type" value="Genomic_DNA"/>
</dbReference>
<dbReference type="AlphaFoldDB" id="A0A5J4R445"/>
<reference evidence="2" key="1">
    <citation type="submission" date="2019-03" db="EMBL/GenBank/DDBJ databases">
        <title>Single cell metagenomics reveals metabolic interactions within the superorganism composed of flagellate Streblomastix strix and complex community of Bacteroidetes bacteria on its surface.</title>
        <authorList>
            <person name="Treitli S.C."/>
            <person name="Kolisko M."/>
            <person name="Husnik F."/>
            <person name="Keeling P."/>
            <person name="Hampl V."/>
        </authorList>
    </citation>
    <scope>NUCLEOTIDE SEQUENCE</scope>
    <source>
        <strain evidence="2">STM</strain>
    </source>
</reference>
<dbReference type="InterPro" id="IPR054615">
    <property type="entry name" value="Symport_access"/>
</dbReference>
<accession>A0A5J4R445</accession>
<proteinExistence type="predicted"/>
<sequence length="42" mass="4919">MFGIEDYLIYLPYLLAILCVGFAAWYGISNWNNNENEKDESK</sequence>